<keyword evidence="3" id="KW-0482">Metalloprotease</keyword>
<evidence type="ECO:0000313" key="3">
    <source>
        <dbReference type="EMBL" id="MDT0545979.1"/>
    </source>
</evidence>
<dbReference type="NCBIfam" id="TIGR03296">
    <property type="entry name" value="M6dom_TIGR03296"/>
    <property type="match status" value="1"/>
</dbReference>
<evidence type="ECO:0000256" key="1">
    <source>
        <dbReference type="SAM" id="MobiDB-lite"/>
    </source>
</evidence>
<dbReference type="PANTHER" id="PTHR41775">
    <property type="entry name" value="SECRETED PROTEIN-RELATED"/>
    <property type="match status" value="1"/>
</dbReference>
<feature type="region of interest" description="Disordered" evidence="1">
    <location>
        <begin position="1"/>
        <end position="24"/>
    </location>
</feature>
<comment type="caution">
    <text evidence="3">The sequence shown here is derived from an EMBL/GenBank/DDBJ whole genome shotgun (WGS) entry which is preliminary data.</text>
</comment>
<sequence length="452" mass="48428">MKHSSETTRHRTRHRTRPRIRRPRRGSVFAATAVLTVTVAAAPVAVPGPPPAAPAPPVRAPALPANPAYGALAPCALIPGEGLQMTEGLPTGPGYAPSAGTVKALTLMIDFPDIKGRGTARKRYAEFFPQTSRWFKRSSYGRLKYRSTAPIKHWLRMPHSFRSYGIKRGSPFEPGYRRLVADIAKVAGPKVDFSRYDLVNVLVTPNAGPPAARAVLSVTYSGNQRAPVADGVPLANVSFVYSRQDDGSGTLSKTGYRVLPHENGHVFGLPDLYTRRGGESAGHWDIMSEDWGAGNDLLAWHKWKLGWLGAGQVDCVARPGITRRALRPLGRAGGTKLIFVPVSKYAGYAVEARTNEGNDEAVCKPGVLVSWVDTQVDSGRGPITVVDSTPGSGGCTDERNVHPGLSDAAFTPGETFTGGALGTGVRVRVTERDSRGDYRVEITRYASGGGRG</sequence>
<name>A0ABU2XJ69_9ACTN</name>
<keyword evidence="4" id="KW-1185">Reference proteome</keyword>
<dbReference type="PANTHER" id="PTHR41775:SF1">
    <property type="entry name" value="PEPTIDASE M6-LIKE DOMAIN-CONTAINING PROTEIN"/>
    <property type="match status" value="1"/>
</dbReference>
<feature type="signal peptide" evidence="2">
    <location>
        <begin position="1"/>
        <end position="41"/>
    </location>
</feature>
<gene>
    <name evidence="3" type="ORF">RND15_25165</name>
</gene>
<accession>A0ABU2XJ69</accession>
<proteinExistence type="predicted"/>
<feature type="compositionally biased region" description="Basic residues" evidence="1">
    <location>
        <begin position="10"/>
        <end position="24"/>
    </location>
</feature>
<dbReference type="GO" id="GO:0008237">
    <property type="term" value="F:metallopeptidase activity"/>
    <property type="evidence" value="ECO:0007669"/>
    <property type="project" value="UniProtKB-KW"/>
</dbReference>
<dbReference type="InterPro" id="IPR008757">
    <property type="entry name" value="Peptidase_M6-like_domain"/>
</dbReference>
<evidence type="ECO:0000256" key="2">
    <source>
        <dbReference type="SAM" id="SignalP"/>
    </source>
</evidence>
<organism evidence="3 4">
    <name type="scientific">Streptomyces lonegramiae</name>
    <dbReference type="NCBI Taxonomy" id="3075524"/>
    <lineage>
        <taxon>Bacteria</taxon>
        <taxon>Bacillati</taxon>
        <taxon>Actinomycetota</taxon>
        <taxon>Actinomycetes</taxon>
        <taxon>Kitasatosporales</taxon>
        <taxon>Streptomycetaceae</taxon>
        <taxon>Streptomyces</taxon>
    </lineage>
</organism>
<protein>
    <submittedName>
        <fullName evidence="3">M6 family metalloprotease domain-containing protein</fullName>
    </submittedName>
</protein>
<feature type="chain" id="PRO_5045056591" evidence="2">
    <location>
        <begin position="42"/>
        <end position="452"/>
    </location>
</feature>
<dbReference type="SUPFAM" id="SSF55486">
    <property type="entry name" value="Metalloproteases ('zincins'), catalytic domain"/>
    <property type="match status" value="1"/>
</dbReference>
<dbReference type="Proteomes" id="UP001180754">
    <property type="component" value="Unassembled WGS sequence"/>
</dbReference>
<evidence type="ECO:0000313" key="4">
    <source>
        <dbReference type="Proteomes" id="UP001180754"/>
    </source>
</evidence>
<dbReference type="EMBL" id="JAVRFD010000012">
    <property type="protein sequence ID" value="MDT0545979.1"/>
    <property type="molecule type" value="Genomic_DNA"/>
</dbReference>
<keyword evidence="2" id="KW-0732">Signal</keyword>
<reference evidence="3" key="1">
    <citation type="submission" date="2024-05" db="EMBL/GenBank/DDBJ databases">
        <title>30 novel species of actinomycetes from the DSMZ collection.</title>
        <authorList>
            <person name="Nouioui I."/>
        </authorList>
    </citation>
    <scope>NUCLEOTIDE SEQUENCE</scope>
    <source>
        <strain evidence="3">DSM 41529</strain>
    </source>
</reference>
<dbReference type="RefSeq" id="WP_311726459.1">
    <property type="nucleotide sequence ID" value="NZ_JAVRFD010000012.1"/>
</dbReference>
<keyword evidence="3" id="KW-0645">Protease</keyword>
<keyword evidence="3" id="KW-0378">Hydrolase</keyword>